<dbReference type="AlphaFoldDB" id="A0A4P8XMV3"/>
<proteinExistence type="predicted"/>
<reference evidence="1 2" key="1">
    <citation type="submission" date="2019-05" db="EMBL/GenBank/DDBJ databases">
        <authorList>
            <person name="Chen C."/>
        </authorList>
    </citation>
    <scope>NUCLEOTIDE SEQUENCE [LARGE SCALE GENOMIC DNA]</scope>
    <source>
        <strain evidence="1 2">HB172198</strain>
    </source>
</reference>
<name>A0A4P8XMV3_9BACL</name>
<dbReference type="Proteomes" id="UP000300879">
    <property type="component" value="Chromosome"/>
</dbReference>
<dbReference type="KEGG" id="palo:E6C60_0909"/>
<organism evidence="1 2">
    <name type="scientific">Paenibacillus algicola</name>
    <dbReference type="NCBI Taxonomy" id="2565926"/>
    <lineage>
        <taxon>Bacteria</taxon>
        <taxon>Bacillati</taxon>
        <taxon>Bacillota</taxon>
        <taxon>Bacilli</taxon>
        <taxon>Bacillales</taxon>
        <taxon>Paenibacillaceae</taxon>
        <taxon>Paenibacillus</taxon>
    </lineage>
</organism>
<protein>
    <submittedName>
        <fullName evidence="1">Uncharacterized protein</fullName>
    </submittedName>
</protein>
<evidence type="ECO:0000313" key="1">
    <source>
        <dbReference type="EMBL" id="QCT01629.1"/>
    </source>
</evidence>
<dbReference type="EMBL" id="CP040396">
    <property type="protein sequence ID" value="QCT01629.1"/>
    <property type="molecule type" value="Genomic_DNA"/>
</dbReference>
<sequence length="176" mass="20673">MTTVWILTYRLSKRGEIMIKFQYSDGNNNSDFIKGLINVISREQNNIYWGVGDLDIIPRYSGDYPGSGTHKNKEIAWKFGEKVENEKIVFLEGATLYEVLDDTQTIRRGVFVCFFNNYPYDYNFRPKVEVTEVNTIQHSLSHLEIRILDGDMFFILTKDKKMISKLENEYPEFLLD</sequence>
<accession>A0A4P8XMV3</accession>
<keyword evidence="2" id="KW-1185">Reference proteome</keyword>
<evidence type="ECO:0000313" key="2">
    <source>
        <dbReference type="Proteomes" id="UP000300879"/>
    </source>
</evidence>
<gene>
    <name evidence="1" type="ORF">E6C60_0909</name>
</gene>